<sequence length="98" mass="10718">MKFATMEMRPREDAGIEMTCAHGEMGKDYTEKKIALLPVLLHFCGLPNGHLHAVHEKPGAQLPLSPENYRGLNASNLAPSSLHAPPVLFLASLTPFNE</sequence>
<name>A0A5N6KQM2_9ROSI</name>
<reference evidence="1 2" key="1">
    <citation type="submission" date="2019-06" db="EMBL/GenBank/DDBJ databases">
        <title>A chromosomal-level reference genome of Carpinus fangiana (Coryloideae, Betulaceae).</title>
        <authorList>
            <person name="Yang X."/>
            <person name="Wang Z."/>
            <person name="Zhang L."/>
            <person name="Hao G."/>
            <person name="Liu J."/>
            <person name="Yang Y."/>
        </authorList>
    </citation>
    <scope>NUCLEOTIDE SEQUENCE [LARGE SCALE GENOMIC DNA]</scope>
    <source>
        <strain evidence="1">Cfa_2016G</strain>
        <tissue evidence="1">Leaf</tissue>
    </source>
</reference>
<proteinExistence type="predicted"/>
<gene>
    <name evidence="1" type="ORF">FH972_021764</name>
</gene>
<protein>
    <submittedName>
        <fullName evidence="1">Uncharacterized protein</fullName>
    </submittedName>
</protein>
<evidence type="ECO:0000313" key="2">
    <source>
        <dbReference type="Proteomes" id="UP000327013"/>
    </source>
</evidence>
<accession>A0A5N6KQM2</accession>
<keyword evidence="2" id="KW-1185">Reference proteome</keyword>
<dbReference type="Proteomes" id="UP000327013">
    <property type="component" value="Unassembled WGS sequence"/>
</dbReference>
<dbReference type="AlphaFoldDB" id="A0A5N6KQM2"/>
<comment type="caution">
    <text evidence="1">The sequence shown here is derived from an EMBL/GenBank/DDBJ whole genome shotgun (WGS) entry which is preliminary data.</text>
</comment>
<evidence type="ECO:0000313" key="1">
    <source>
        <dbReference type="EMBL" id="KAB8338820.1"/>
    </source>
</evidence>
<dbReference type="EMBL" id="VIBQ01000010">
    <property type="protein sequence ID" value="KAB8338820.1"/>
    <property type="molecule type" value="Genomic_DNA"/>
</dbReference>
<organism evidence="1 2">
    <name type="scientific">Carpinus fangiana</name>
    <dbReference type="NCBI Taxonomy" id="176857"/>
    <lineage>
        <taxon>Eukaryota</taxon>
        <taxon>Viridiplantae</taxon>
        <taxon>Streptophyta</taxon>
        <taxon>Embryophyta</taxon>
        <taxon>Tracheophyta</taxon>
        <taxon>Spermatophyta</taxon>
        <taxon>Magnoliopsida</taxon>
        <taxon>eudicotyledons</taxon>
        <taxon>Gunneridae</taxon>
        <taxon>Pentapetalae</taxon>
        <taxon>rosids</taxon>
        <taxon>fabids</taxon>
        <taxon>Fagales</taxon>
        <taxon>Betulaceae</taxon>
        <taxon>Carpinus</taxon>
    </lineage>
</organism>